<keyword evidence="1" id="KW-1133">Transmembrane helix</keyword>
<protein>
    <submittedName>
        <fullName evidence="4">Protein Diedel-like</fullName>
    </submittedName>
</protein>
<dbReference type="Proteomes" id="UP000095287">
    <property type="component" value="Unplaced"/>
</dbReference>
<evidence type="ECO:0000313" key="4">
    <source>
        <dbReference type="WBParaSite" id="L893_g4339.t1"/>
    </source>
</evidence>
<feature type="chain" id="PRO_5009314575" evidence="2">
    <location>
        <begin position="22"/>
        <end position="140"/>
    </location>
</feature>
<sequence length="140" mass="15577">MASRSFLAFLSFLLLANAAFAWDTRYNCSANAAGASLTCYTCMGRDMTDCDSGRVCCKGSCFKLIDEDHDLIVKGCTEEEQEDGSMKKRELDVKLYWAEGEKVRGESYFCNKEDLCNVQVVPILTFPIALFSLLAATLHL</sequence>
<dbReference type="AlphaFoldDB" id="A0A1I8ADI2"/>
<reference evidence="4" key="1">
    <citation type="submission" date="2016-11" db="UniProtKB">
        <authorList>
            <consortium name="WormBaseParasite"/>
        </authorList>
    </citation>
    <scope>IDENTIFICATION</scope>
</reference>
<keyword evidence="3" id="KW-1185">Reference proteome</keyword>
<evidence type="ECO:0000256" key="2">
    <source>
        <dbReference type="SAM" id="SignalP"/>
    </source>
</evidence>
<dbReference type="WBParaSite" id="L893_g4339.t1">
    <property type="protein sequence ID" value="L893_g4339.t1"/>
    <property type="gene ID" value="L893_g4339"/>
</dbReference>
<keyword evidence="1" id="KW-0472">Membrane</keyword>
<proteinExistence type="predicted"/>
<keyword evidence="1" id="KW-0812">Transmembrane</keyword>
<keyword evidence="2" id="KW-0732">Signal</keyword>
<evidence type="ECO:0000256" key="1">
    <source>
        <dbReference type="SAM" id="Phobius"/>
    </source>
</evidence>
<organism evidence="3 4">
    <name type="scientific">Steinernema glaseri</name>
    <dbReference type="NCBI Taxonomy" id="37863"/>
    <lineage>
        <taxon>Eukaryota</taxon>
        <taxon>Metazoa</taxon>
        <taxon>Ecdysozoa</taxon>
        <taxon>Nematoda</taxon>
        <taxon>Chromadorea</taxon>
        <taxon>Rhabditida</taxon>
        <taxon>Tylenchina</taxon>
        <taxon>Panagrolaimomorpha</taxon>
        <taxon>Strongyloidoidea</taxon>
        <taxon>Steinernematidae</taxon>
        <taxon>Steinernema</taxon>
    </lineage>
</organism>
<feature type="transmembrane region" description="Helical" evidence="1">
    <location>
        <begin position="120"/>
        <end position="138"/>
    </location>
</feature>
<feature type="signal peptide" evidence="2">
    <location>
        <begin position="1"/>
        <end position="21"/>
    </location>
</feature>
<evidence type="ECO:0000313" key="3">
    <source>
        <dbReference type="Proteomes" id="UP000095287"/>
    </source>
</evidence>
<accession>A0A1I8ADI2</accession>
<name>A0A1I8ADI2_9BILA</name>